<evidence type="ECO:0000256" key="2">
    <source>
        <dbReference type="ARBA" id="ARBA00022695"/>
    </source>
</evidence>
<evidence type="ECO:0000256" key="5">
    <source>
        <dbReference type="ARBA" id="ARBA00022801"/>
    </source>
</evidence>
<evidence type="ECO:0000313" key="8">
    <source>
        <dbReference type="EMBL" id="NWX52514.1"/>
    </source>
</evidence>
<keyword evidence="9" id="KW-1185">Reference proteome</keyword>
<keyword evidence="4" id="KW-0255">Endonuclease</keyword>
<keyword evidence="2" id="KW-0548">Nucleotidyltransferase</keyword>
<keyword evidence="1" id="KW-0808">Transferase</keyword>
<keyword evidence="6" id="KW-0695">RNA-directed DNA polymerase</keyword>
<organism evidence="8 9">
    <name type="scientific">Steatornis caripensis</name>
    <name type="common">Oilbird</name>
    <dbReference type="NCBI Taxonomy" id="48435"/>
    <lineage>
        <taxon>Eukaryota</taxon>
        <taxon>Metazoa</taxon>
        <taxon>Chordata</taxon>
        <taxon>Craniata</taxon>
        <taxon>Vertebrata</taxon>
        <taxon>Euteleostomi</taxon>
        <taxon>Archelosauria</taxon>
        <taxon>Archosauria</taxon>
        <taxon>Dinosauria</taxon>
        <taxon>Saurischia</taxon>
        <taxon>Theropoda</taxon>
        <taxon>Coelurosauria</taxon>
        <taxon>Aves</taxon>
        <taxon>Neognathae</taxon>
        <taxon>Neoaves</taxon>
        <taxon>Strisores</taxon>
        <taxon>Caprimulgiformes</taxon>
        <taxon>Steatornithidae</taxon>
        <taxon>Steatornis</taxon>
    </lineage>
</organism>
<evidence type="ECO:0000259" key="7">
    <source>
        <dbReference type="Pfam" id="PF06817"/>
    </source>
</evidence>
<proteinExistence type="predicted"/>
<dbReference type="InterPro" id="IPR010661">
    <property type="entry name" value="RVT_thumb"/>
</dbReference>
<dbReference type="GO" id="GO:0004519">
    <property type="term" value="F:endonuclease activity"/>
    <property type="evidence" value="ECO:0007669"/>
    <property type="project" value="UniProtKB-KW"/>
</dbReference>
<protein>
    <submittedName>
        <fullName evidence="8">POK6 protein</fullName>
    </submittedName>
</protein>
<reference evidence="8 9" key="1">
    <citation type="submission" date="2019-09" db="EMBL/GenBank/DDBJ databases">
        <title>Bird 10,000 Genomes (B10K) Project - Family phase.</title>
        <authorList>
            <person name="Zhang G."/>
        </authorList>
    </citation>
    <scope>NUCLEOTIDE SEQUENCE [LARGE SCALE GENOMIC DNA]</scope>
    <source>
        <strain evidence="8">OUT-0004</strain>
    </source>
</reference>
<gene>
    <name evidence="8" type="primary">Ervk6_6</name>
    <name evidence="8" type="ORF">STECAR_R15447</name>
</gene>
<evidence type="ECO:0000256" key="1">
    <source>
        <dbReference type="ARBA" id="ARBA00022679"/>
    </source>
</evidence>
<evidence type="ECO:0000313" key="9">
    <source>
        <dbReference type="Proteomes" id="UP000516988"/>
    </source>
</evidence>
<dbReference type="Gene3D" id="3.30.70.270">
    <property type="match status" value="1"/>
</dbReference>
<dbReference type="AlphaFoldDB" id="A0A7K6WZT1"/>
<accession>A0A7K6WZT1</accession>
<dbReference type="EMBL" id="VZSC01019252">
    <property type="protein sequence ID" value="NWX52514.1"/>
    <property type="molecule type" value="Genomic_DNA"/>
</dbReference>
<comment type="caution">
    <text evidence="8">The sequence shown here is derived from an EMBL/GenBank/DDBJ whole genome shotgun (WGS) entry which is preliminary data.</text>
</comment>
<dbReference type="Proteomes" id="UP000516988">
    <property type="component" value="Unassembled WGS sequence"/>
</dbReference>
<dbReference type="InterPro" id="IPR043128">
    <property type="entry name" value="Rev_trsase/Diguanyl_cyclase"/>
</dbReference>
<feature type="non-terminal residue" evidence="8">
    <location>
        <position position="56"/>
    </location>
</feature>
<feature type="non-terminal residue" evidence="8">
    <location>
        <position position="1"/>
    </location>
</feature>
<keyword evidence="5" id="KW-0378">Hydrolase</keyword>
<evidence type="ECO:0000256" key="4">
    <source>
        <dbReference type="ARBA" id="ARBA00022759"/>
    </source>
</evidence>
<dbReference type="PANTHER" id="PTHR41694:SF3">
    <property type="entry name" value="RNA-DIRECTED DNA POLYMERASE-RELATED"/>
    <property type="match status" value="1"/>
</dbReference>
<evidence type="ECO:0000256" key="3">
    <source>
        <dbReference type="ARBA" id="ARBA00022722"/>
    </source>
</evidence>
<dbReference type="GO" id="GO:0035613">
    <property type="term" value="F:RNA stem-loop binding"/>
    <property type="evidence" value="ECO:0007669"/>
    <property type="project" value="TreeGrafter"/>
</dbReference>
<name>A0A7K6WZT1_STECA</name>
<dbReference type="InterPro" id="IPR043502">
    <property type="entry name" value="DNA/RNA_pol_sf"/>
</dbReference>
<dbReference type="PANTHER" id="PTHR41694">
    <property type="entry name" value="ENDOGENOUS RETROVIRUS GROUP K MEMBER POL PROTEIN"/>
    <property type="match status" value="1"/>
</dbReference>
<dbReference type="Pfam" id="PF06817">
    <property type="entry name" value="RVT_thumb"/>
    <property type="match status" value="1"/>
</dbReference>
<dbReference type="OrthoDB" id="422540at2759"/>
<dbReference type="SUPFAM" id="SSF56672">
    <property type="entry name" value="DNA/RNA polymerases"/>
    <property type="match status" value="1"/>
</dbReference>
<feature type="domain" description="Reverse transcriptase thumb" evidence="7">
    <location>
        <begin position="5"/>
        <end position="56"/>
    </location>
</feature>
<evidence type="ECO:0000256" key="6">
    <source>
        <dbReference type="ARBA" id="ARBA00022918"/>
    </source>
</evidence>
<sequence length="56" mass="6382">TIEPQSIQFRVNVKTLNDVQKLLGIINWVRLYLGLPTAQLKLLFDLLKGDTDLMSP</sequence>
<dbReference type="GO" id="GO:0003964">
    <property type="term" value="F:RNA-directed DNA polymerase activity"/>
    <property type="evidence" value="ECO:0007669"/>
    <property type="project" value="UniProtKB-KW"/>
</dbReference>
<keyword evidence="3" id="KW-0540">Nuclease</keyword>
<dbReference type="GO" id="GO:0016787">
    <property type="term" value="F:hydrolase activity"/>
    <property type="evidence" value="ECO:0007669"/>
    <property type="project" value="UniProtKB-KW"/>
</dbReference>